<dbReference type="SUPFAM" id="SSF48403">
    <property type="entry name" value="Ankyrin repeat"/>
    <property type="match status" value="1"/>
</dbReference>
<name>A0ABM1C5J6_LIMPO</name>
<feature type="region of interest" description="Disordered" evidence="10">
    <location>
        <begin position="1"/>
        <end position="58"/>
    </location>
</feature>
<keyword evidence="2" id="KW-0268">Exocytosis</keyword>
<dbReference type="PROSITE" id="PS50297">
    <property type="entry name" value="ANK_REP_REGION"/>
    <property type="match status" value="1"/>
</dbReference>
<feature type="compositionally biased region" description="Basic and acidic residues" evidence="10">
    <location>
        <begin position="1"/>
        <end position="14"/>
    </location>
</feature>
<dbReference type="InterPro" id="IPR036770">
    <property type="entry name" value="Ankyrin_rpt-contain_sf"/>
</dbReference>
<proteinExistence type="predicted"/>
<dbReference type="Pfam" id="PF12796">
    <property type="entry name" value="Ank_2"/>
    <property type="match status" value="2"/>
</dbReference>
<gene>
    <name evidence="12" type="primary">LOC106478582</name>
</gene>
<evidence type="ECO:0000256" key="10">
    <source>
        <dbReference type="SAM" id="MobiDB-lite"/>
    </source>
</evidence>
<feature type="repeat" description="ANK" evidence="8">
    <location>
        <begin position="945"/>
        <end position="979"/>
    </location>
</feature>
<evidence type="ECO:0000313" key="12">
    <source>
        <dbReference type="RefSeq" id="XP_013794590.1"/>
    </source>
</evidence>
<keyword evidence="11" id="KW-1185">Reference proteome</keyword>
<sequence>MKMDTQDHKVDGVSERQPNQNNVPKKTLTMKHAQETQSLKGNTDIVQNSRKNGEEDNAPISITIETHEEEHQSLKNNIHMLQKSSDKNAAANNNLSEESEQKHQNLKYNICVLESFRESINEDINKTRKELESLSLSAKNDGQNKSQIISKTSCLCLTNLESGSDSDEDANESNILVRAPSHKNNHTRKRNKTPYCKMQMSVNNCSITRERNLIDLDCFQDISHLWTNTDNYEQLSAGSAVSNETDLDRQLFSETIVRNQFSPESSISSGSFYQSAVTSPISEILSSSPTSDRSGSIELSEYERSIEILPSNQCSLSIPENILDFVMENEDKYSTHQKSKECENISEFKSCNGLSEQACIENLSFMTDISKVVNNTHFPNPSTSYNSLSEAVDTSSICYSKELDYNFQTFDTVYATHNCHLSQASLNYCADTAVTMPSVFPSIYNERKLSENSANSSCLFEIDHSYNIQDSNNTSNSSPFNCSLKNTDPVTSHVLSSEEQNFVLQDFNYNSIPSQKLANLHGFDDTQTLSSVLYHTQQDTDFEKNLFGVNNNSLYSISNTTEYFQNSPVINSNKSQDLFSLHTSKEPIAVKSCLSFNQENYSENSNAKTNVLFEYYEPMFQNYDLLETTSSVTPNDIIETSTPLQVPELVASKSTSQNSDITSSLPKRDNTLYNSKETNFTWSTNKNNIKPTPVESDGNKILSSRNGFSTLSFDNSLLQVPNVSGHSNDQHIFEDNIGNIINYELKGTPNAETTNIMIANMPLVICQPATKPSVRNRKILPKPSNRQNTSELHESQSPAVSRMQIYSCSDSNNGKEAKSGFNSMQKATNSLKKLRETLNLQDIHTFAKDVTKKMIHAGKNFIFKLDDNGSYIHRAIKKNELLQAYVLLEYWKKLTGIQECINEINCQDKDGRTLLHCTALSMPDKPLLAEVILDLGANISIRDITGETPIHYAACRGSKYLEILKVLIRKTGNVNLRNSKGQTPLHCAVLCHGAQHRDDRKEESEQNDKLDSCLTIKFLLKMKALLSAQDSQGQTPIHYAVRNYKSQEILKLFFEHSLECPEKAINIQDENKQVALHLAAKNSVPRSERHADLVRCLMTNGACTQMKDKNNKLPVDLVPEGNAEVQNLLQNVWTKTGWKVLV</sequence>
<keyword evidence="4" id="KW-0677">Repeat</keyword>
<evidence type="ECO:0000256" key="3">
    <source>
        <dbReference type="ARBA" id="ARBA00022537"/>
    </source>
</evidence>
<keyword evidence="5" id="KW-0800">Toxin</keyword>
<organism evidence="11 12">
    <name type="scientific">Limulus polyphemus</name>
    <name type="common">Atlantic horseshoe crab</name>
    <dbReference type="NCBI Taxonomy" id="6850"/>
    <lineage>
        <taxon>Eukaryota</taxon>
        <taxon>Metazoa</taxon>
        <taxon>Ecdysozoa</taxon>
        <taxon>Arthropoda</taxon>
        <taxon>Chelicerata</taxon>
        <taxon>Merostomata</taxon>
        <taxon>Xiphosura</taxon>
        <taxon>Limulidae</taxon>
        <taxon>Limulus</taxon>
    </lineage>
</organism>
<dbReference type="InterPro" id="IPR002110">
    <property type="entry name" value="Ankyrin_rpt"/>
</dbReference>
<evidence type="ECO:0000256" key="5">
    <source>
        <dbReference type="ARBA" id="ARBA00023028"/>
    </source>
</evidence>
<evidence type="ECO:0000256" key="9">
    <source>
        <dbReference type="SAM" id="Coils"/>
    </source>
</evidence>
<dbReference type="PROSITE" id="PS50088">
    <property type="entry name" value="ANK_REPEAT"/>
    <property type="match status" value="2"/>
</dbReference>
<comment type="subcellular location">
    <subcellularLocation>
        <location evidence="1">Target cell membrane</location>
    </subcellularLocation>
</comment>
<accession>A0ABM1C5J6</accession>
<keyword evidence="5" id="KW-0528">Neurotoxin</keyword>
<feature type="compositionally biased region" description="Polar residues" evidence="10">
    <location>
        <begin position="784"/>
        <end position="801"/>
    </location>
</feature>
<dbReference type="RefSeq" id="XP_013794590.1">
    <property type="nucleotide sequence ID" value="XM_013939136.1"/>
</dbReference>
<protein>
    <submittedName>
        <fullName evidence="12">Uncharacterized protein</fullName>
    </submittedName>
</protein>
<evidence type="ECO:0000256" key="1">
    <source>
        <dbReference type="ARBA" id="ARBA00004175"/>
    </source>
</evidence>
<keyword evidence="7" id="KW-0472">Membrane</keyword>
<feature type="repeat" description="ANK" evidence="8">
    <location>
        <begin position="910"/>
        <end position="944"/>
    </location>
</feature>
<reference evidence="12" key="1">
    <citation type="submission" date="2025-08" db="UniProtKB">
        <authorList>
            <consortium name="RefSeq"/>
        </authorList>
    </citation>
    <scope>IDENTIFICATION</scope>
    <source>
        <tissue evidence="12">Muscle</tissue>
    </source>
</reference>
<dbReference type="SMART" id="SM00248">
    <property type="entry name" value="ANK"/>
    <property type="match status" value="5"/>
</dbReference>
<feature type="region of interest" description="Disordered" evidence="10">
    <location>
        <begin position="774"/>
        <end position="801"/>
    </location>
</feature>
<evidence type="ECO:0000256" key="6">
    <source>
        <dbReference type="ARBA" id="ARBA00023043"/>
    </source>
</evidence>
<evidence type="ECO:0000313" key="11">
    <source>
        <dbReference type="Proteomes" id="UP000694941"/>
    </source>
</evidence>
<dbReference type="PANTHER" id="PTHR24124">
    <property type="entry name" value="ANKYRIN REPEAT FAMILY A"/>
    <property type="match status" value="1"/>
</dbReference>
<evidence type="ECO:0000256" key="8">
    <source>
        <dbReference type="PROSITE-ProRule" id="PRU00023"/>
    </source>
</evidence>
<evidence type="ECO:0000256" key="2">
    <source>
        <dbReference type="ARBA" id="ARBA00022483"/>
    </source>
</evidence>
<dbReference type="GeneID" id="106478582"/>
<evidence type="ECO:0000256" key="4">
    <source>
        <dbReference type="ARBA" id="ARBA00022737"/>
    </source>
</evidence>
<evidence type="ECO:0000256" key="7">
    <source>
        <dbReference type="ARBA" id="ARBA00023298"/>
    </source>
</evidence>
<keyword evidence="9" id="KW-0175">Coiled coil</keyword>
<feature type="coiled-coil region" evidence="9">
    <location>
        <begin position="64"/>
        <end position="137"/>
    </location>
</feature>
<keyword evidence="5" id="KW-0638">Presynaptic neurotoxin</keyword>
<keyword evidence="6 8" id="KW-0040">ANK repeat</keyword>
<feature type="compositionally biased region" description="Polar residues" evidence="10">
    <location>
        <begin position="35"/>
        <end position="50"/>
    </location>
</feature>
<dbReference type="Gene3D" id="1.25.40.20">
    <property type="entry name" value="Ankyrin repeat-containing domain"/>
    <property type="match status" value="3"/>
</dbReference>
<dbReference type="Proteomes" id="UP000694941">
    <property type="component" value="Unplaced"/>
</dbReference>
<keyword evidence="7" id="KW-1053">Target membrane</keyword>
<dbReference type="PANTHER" id="PTHR24124:SF14">
    <property type="entry name" value="CHROMOSOME UNDETERMINED SCAFFOLD_25, WHOLE GENOME SHOTGUN SEQUENCE"/>
    <property type="match status" value="1"/>
</dbReference>
<keyword evidence="3" id="KW-1052">Target cell membrane</keyword>